<sequence length="440" mass="48371">MDFEINNKNFMLKSILFYILRFLTKKIIKKYSPDIVGITGSVGKTSTKEITAAVLATRFNVRKSYKNYNNQIGLPLAVIGVKETPGHSALGWLSVLGVALKLIIKRAENYPDILVLEMGADRPGDIKYLTDIAPCKVGVLTYISHAHTEYFKTLKKIAQEKRQIITHLDKGDFAVLNYDNTLVMENAHLTKAEIITFGFNDGADLRASDVNIIYNDNDWPTGLNFKLNYKGNIVPAFLPDAVAEHLIPSALAGLAVGLIFGVNLIEGIEAIKKTAPMAGHMRLIPGVKNTMIIDDTYNSSPEPTKSALRTLTKIDIKPGARRFAVLGDMLELGSETENAHREIGFMVAETGVEFLITVGEASKHTATSAREAGLDDNKIASFDNSAQAGKFLQEKMAQNDLILIKGSQGARMEKIVKEIMAEPMEASELLVRQDGGWLMT</sequence>
<organism evidence="6 7">
    <name type="scientific">Candidatus Magasanikbacteria bacterium RIFOXYC2_FULL_42_28</name>
    <dbReference type="NCBI Taxonomy" id="1798704"/>
    <lineage>
        <taxon>Bacteria</taxon>
        <taxon>Candidatus Magasanikiibacteriota</taxon>
    </lineage>
</organism>
<comment type="caution">
    <text evidence="6">The sequence shown here is derived from an EMBL/GenBank/DDBJ whole genome shotgun (WGS) entry which is preliminary data.</text>
</comment>
<evidence type="ECO:0000313" key="6">
    <source>
        <dbReference type="EMBL" id="OGH88292.1"/>
    </source>
</evidence>
<keyword evidence="1" id="KW-0436">Ligase</keyword>
<feature type="domain" description="Mur ligase central" evidence="5">
    <location>
        <begin position="100"/>
        <end position="211"/>
    </location>
</feature>
<dbReference type="AlphaFoldDB" id="A0A1F6NWH5"/>
<feature type="domain" description="Mur ligase central" evidence="5">
    <location>
        <begin position="38"/>
        <end position="78"/>
    </location>
</feature>
<evidence type="ECO:0008006" key="8">
    <source>
        <dbReference type="Google" id="ProtNLM"/>
    </source>
</evidence>
<dbReference type="Gene3D" id="3.90.190.20">
    <property type="entry name" value="Mur ligase, C-terminal domain"/>
    <property type="match status" value="1"/>
</dbReference>
<proteinExistence type="predicted"/>
<name>A0A1F6NWH5_9BACT</name>
<accession>A0A1F6NWH5</accession>
<dbReference type="PANTHER" id="PTHR43024:SF1">
    <property type="entry name" value="UDP-N-ACETYLMURAMOYL-TRIPEPTIDE--D-ALANYL-D-ALANINE LIGASE"/>
    <property type="match status" value="1"/>
</dbReference>
<dbReference type="Pfam" id="PF02875">
    <property type="entry name" value="Mur_ligase_C"/>
    <property type="match status" value="1"/>
</dbReference>
<evidence type="ECO:0000256" key="2">
    <source>
        <dbReference type="ARBA" id="ARBA00022741"/>
    </source>
</evidence>
<dbReference type="PANTHER" id="PTHR43024">
    <property type="entry name" value="UDP-N-ACETYLMURAMOYL-TRIPEPTIDE--D-ALANYL-D-ALANINE LIGASE"/>
    <property type="match status" value="1"/>
</dbReference>
<dbReference type="SUPFAM" id="SSF53623">
    <property type="entry name" value="MurD-like peptide ligases, catalytic domain"/>
    <property type="match status" value="1"/>
</dbReference>
<evidence type="ECO:0000256" key="3">
    <source>
        <dbReference type="ARBA" id="ARBA00022840"/>
    </source>
</evidence>
<evidence type="ECO:0000259" key="5">
    <source>
        <dbReference type="Pfam" id="PF08245"/>
    </source>
</evidence>
<evidence type="ECO:0000256" key="1">
    <source>
        <dbReference type="ARBA" id="ARBA00022598"/>
    </source>
</evidence>
<dbReference type="GO" id="GO:0005524">
    <property type="term" value="F:ATP binding"/>
    <property type="evidence" value="ECO:0007669"/>
    <property type="project" value="UniProtKB-KW"/>
</dbReference>
<keyword evidence="2" id="KW-0547">Nucleotide-binding</keyword>
<gene>
    <name evidence="6" type="ORF">A3J93_02110</name>
</gene>
<feature type="domain" description="Mur ligase C-terminal" evidence="4">
    <location>
        <begin position="281"/>
        <end position="407"/>
    </location>
</feature>
<dbReference type="InterPro" id="IPR036615">
    <property type="entry name" value="Mur_ligase_C_dom_sf"/>
</dbReference>
<dbReference type="Pfam" id="PF08245">
    <property type="entry name" value="Mur_ligase_M"/>
    <property type="match status" value="2"/>
</dbReference>
<evidence type="ECO:0000313" key="7">
    <source>
        <dbReference type="Proteomes" id="UP000177907"/>
    </source>
</evidence>
<dbReference type="InterPro" id="IPR051046">
    <property type="entry name" value="MurCDEF_CellWall_CoF430Synth"/>
</dbReference>
<dbReference type="GO" id="GO:0016881">
    <property type="term" value="F:acid-amino acid ligase activity"/>
    <property type="evidence" value="ECO:0007669"/>
    <property type="project" value="InterPro"/>
</dbReference>
<dbReference type="SUPFAM" id="SSF53244">
    <property type="entry name" value="MurD-like peptide ligases, peptide-binding domain"/>
    <property type="match status" value="1"/>
</dbReference>
<keyword evidence="3" id="KW-0067">ATP-binding</keyword>
<dbReference type="STRING" id="1798704.A3J93_02110"/>
<dbReference type="InterPro" id="IPR036565">
    <property type="entry name" value="Mur-like_cat_sf"/>
</dbReference>
<dbReference type="Gene3D" id="3.40.1190.10">
    <property type="entry name" value="Mur-like, catalytic domain"/>
    <property type="match status" value="1"/>
</dbReference>
<reference evidence="6 7" key="1">
    <citation type="journal article" date="2016" name="Nat. Commun.">
        <title>Thousands of microbial genomes shed light on interconnected biogeochemical processes in an aquifer system.</title>
        <authorList>
            <person name="Anantharaman K."/>
            <person name="Brown C.T."/>
            <person name="Hug L.A."/>
            <person name="Sharon I."/>
            <person name="Castelle C.J."/>
            <person name="Probst A.J."/>
            <person name="Thomas B.C."/>
            <person name="Singh A."/>
            <person name="Wilkins M.J."/>
            <person name="Karaoz U."/>
            <person name="Brodie E.L."/>
            <person name="Williams K.H."/>
            <person name="Hubbard S.S."/>
            <person name="Banfield J.F."/>
        </authorList>
    </citation>
    <scope>NUCLEOTIDE SEQUENCE [LARGE SCALE GENOMIC DNA]</scope>
</reference>
<dbReference type="InterPro" id="IPR013221">
    <property type="entry name" value="Mur_ligase_cen"/>
</dbReference>
<dbReference type="Proteomes" id="UP000177907">
    <property type="component" value="Unassembled WGS sequence"/>
</dbReference>
<protein>
    <recommendedName>
        <fullName evidence="8">UDP-N-acetylmuramoyl-tripeptide--D-alanyl-D-alanine ligase</fullName>
    </recommendedName>
</protein>
<dbReference type="EMBL" id="MFQZ01000004">
    <property type="protein sequence ID" value="OGH88292.1"/>
    <property type="molecule type" value="Genomic_DNA"/>
</dbReference>
<evidence type="ECO:0000259" key="4">
    <source>
        <dbReference type="Pfam" id="PF02875"/>
    </source>
</evidence>
<dbReference type="InterPro" id="IPR004101">
    <property type="entry name" value="Mur_ligase_C"/>
</dbReference>